<protein>
    <submittedName>
        <fullName evidence="4">AMP-dependent synthetase and ligase</fullName>
        <ecNumber evidence="4">6.1.1.-</ecNumber>
        <ecNumber evidence="4">6.2.1.3</ecNumber>
    </submittedName>
</protein>
<evidence type="ECO:0000313" key="4">
    <source>
        <dbReference type="EMBL" id="STP08671.1"/>
    </source>
</evidence>
<proteinExistence type="inferred from homology"/>
<dbReference type="Proteomes" id="UP000255335">
    <property type="component" value="Unassembled WGS sequence"/>
</dbReference>
<dbReference type="InterPro" id="IPR000873">
    <property type="entry name" value="AMP-dep_synth/lig_dom"/>
</dbReference>
<dbReference type="GO" id="GO:0031956">
    <property type="term" value="F:medium-chain fatty acid-CoA ligase activity"/>
    <property type="evidence" value="ECO:0007669"/>
    <property type="project" value="TreeGrafter"/>
</dbReference>
<dbReference type="EC" id="6.1.1.-" evidence="4"/>
<dbReference type="Pfam" id="PF00501">
    <property type="entry name" value="AMP-binding"/>
    <property type="match status" value="1"/>
</dbReference>
<dbReference type="EC" id="6.2.1.3" evidence="4"/>
<dbReference type="EMBL" id="UGHZ01000001">
    <property type="protein sequence ID" value="STP08671.1"/>
    <property type="molecule type" value="Genomic_DNA"/>
</dbReference>
<dbReference type="RefSeq" id="WP_115025525.1">
    <property type="nucleotide sequence ID" value="NZ_UGHZ01000001.1"/>
</dbReference>
<gene>
    <name evidence="4" type="primary">fadD</name>
    <name evidence="4" type="ORF">NCTC12221_00083</name>
</gene>
<organism evidence="4 5">
    <name type="scientific">Helicobacter cinaedi</name>
    <dbReference type="NCBI Taxonomy" id="213"/>
    <lineage>
        <taxon>Bacteria</taxon>
        <taxon>Pseudomonadati</taxon>
        <taxon>Campylobacterota</taxon>
        <taxon>Epsilonproteobacteria</taxon>
        <taxon>Campylobacterales</taxon>
        <taxon>Helicobacteraceae</taxon>
        <taxon>Helicobacter</taxon>
    </lineage>
</organism>
<dbReference type="AlphaFoldDB" id="A0A377JLJ4"/>
<evidence type="ECO:0000259" key="3">
    <source>
        <dbReference type="Pfam" id="PF00501"/>
    </source>
</evidence>
<dbReference type="GO" id="GO:0004467">
    <property type="term" value="F:long-chain fatty acid-CoA ligase activity"/>
    <property type="evidence" value="ECO:0007669"/>
    <property type="project" value="UniProtKB-EC"/>
</dbReference>
<reference evidence="4 5" key="1">
    <citation type="submission" date="2018-06" db="EMBL/GenBank/DDBJ databases">
        <authorList>
            <consortium name="Pathogen Informatics"/>
            <person name="Doyle S."/>
        </authorList>
    </citation>
    <scope>NUCLEOTIDE SEQUENCE [LARGE SCALE GENOMIC DNA]</scope>
    <source>
        <strain evidence="4 5">NCTC12221</strain>
    </source>
</reference>
<dbReference type="PANTHER" id="PTHR43201:SF5">
    <property type="entry name" value="MEDIUM-CHAIN ACYL-COA LIGASE ACSF2, MITOCHONDRIAL"/>
    <property type="match status" value="1"/>
</dbReference>
<accession>A0A377JLJ4</accession>
<dbReference type="Gene3D" id="3.40.50.12780">
    <property type="entry name" value="N-terminal domain of ligase-like"/>
    <property type="match status" value="1"/>
</dbReference>
<sequence length="490" mass="55007">MFFDFARFGDRVAVLDDVGNAVTYNELAEFALSLSNVLDRIESSKALCINLCENSMGALVGYACMIESCIVPLMVDCNLDSNTLDKLLLDYSPEFLWLPDRLKDRFIRSGFKEVLGQYSYTLLQSPTLLQTLGQIPQNVGLYSELALLLSTSGSTGSSKMVRQSYENLQSNTESIIQYLHIDETQRAILILPLHYTFGLSVINTHLYSGAMILLSDKSLMQKQLWEFIATQRASSISGVPYTYEMLKKLKFFNMSLPYLKTMTQAGGKLSIELHKEFAAFAKSSNKAFIVMYGQTEATARMSYLPSEKSIEKCGSIGVAIPNGEFYLLDSKGNRIEQDNTQGELIYKGKNVALGYSENRFSLAKKDEFGGVLHTGDIAQRDSEGYYYIVGRKNRFIKMFGRRINLDDIDSIIESEFQGLEAKSSGVDDMLYIFITQDKHKEVKKLLCDRLKIAPTALKVKYIESLPRSSSGKILYSVLDDIVKKECGDGK</sequence>
<name>A0A377JLJ4_9HELI</name>
<keyword evidence="2 4" id="KW-0436">Ligase</keyword>
<evidence type="ECO:0000256" key="1">
    <source>
        <dbReference type="ARBA" id="ARBA00006432"/>
    </source>
</evidence>
<dbReference type="InterPro" id="IPR042099">
    <property type="entry name" value="ANL_N_sf"/>
</dbReference>
<comment type="similarity">
    <text evidence="1">Belongs to the ATP-dependent AMP-binding enzyme family.</text>
</comment>
<evidence type="ECO:0000313" key="5">
    <source>
        <dbReference type="Proteomes" id="UP000255335"/>
    </source>
</evidence>
<feature type="domain" description="AMP-dependent synthetase/ligase" evidence="3">
    <location>
        <begin position="6"/>
        <end position="355"/>
    </location>
</feature>
<dbReference type="PANTHER" id="PTHR43201">
    <property type="entry name" value="ACYL-COA SYNTHETASE"/>
    <property type="match status" value="1"/>
</dbReference>
<dbReference type="SUPFAM" id="SSF56801">
    <property type="entry name" value="Acetyl-CoA synthetase-like"/>
    <property type="match status" value="1"/>
</dbReference>
<evidence type="ECO:0000256" key="2">
    <source>
        <dbReference type="ARBA" id="ARBA00022598"/>
    </source>
</evidence>